<dbReference type="Proteomes" id="UP000193409">
    <property type="component" value="Unassembled WGS sequence"/>
</dbReference>
<dbReference type="Pfam" id="PF01551">
    <property type="entry name" value="Peptidase_M23"/>
    <property type="match status" value="1"/>
</dbReference>
<accession>A0A1Y5T6P3</accession>
<dbReference type="PANTHER" id="PTHR21666">
    <property type="entry name" value="PEPTIDASE-RELATED"/>
    <property type="match status" value="1"/>
</dbReference>
<evidence type="ECO:0000313" key="4">
    <source>
        <dbReference type="Proteomes" id="UP000193409"/>
    </source>
</evidence>
<organism evidence="3 4">
    <name type="scientific">Pseudoruegeria aquimaris</name>
    <dbReference type="NCBI Taxonomy" id="393663"/>
    <lineage>
        <taxon>Bacteria</taxon>
        <taxon>Pseudomonadati</taxon>
        <taxon>Pseudomonadota</taxon>
        <taxon>Alphaproteobacteria</taxon>
        <taxon>Rhodobacterales</taxon>
        <taxon>Roseobacteraceae</taxon>
        <taxon>Pseudoruegeria</taxon>
    </lineage>
</organism>
<evidence type="ECO:0000259" key="2">
    <source>
        <dbReference type="Pfam" id="PF01551"/>
    </source>
</evidence>
<reference evidence="3 4" key="1">
    <citation type="submission" date="2017-03" db="EMBL/GenBank/DDBJ databases">
        <authorList>
            <person name="Afonso C.L."/>
            <person name="Miller P.J."/>
            <person name="Scott M.A."/>
            <person name="Spackman E."/>
            <person name="Goraichik I."/>
            <person name="Dimitrov K.M."/>
            <person name="Suarez D.L."/>
            <person name="Swayne D.E."/>
        </authorList>
    </citation>
    <scope>NUCLEOTIDE SEQUENCE [LARGE SCALE GENOMIC DNA]</scope>
    <source>
        <strain evidence="3 4">CECT 7680</strain>
    </source>
</reference>
<proteinExistence type="predicted"/>
<name>A0A1Y5T6P3_9RHOB</name>
<dbReference type="InterPro" id="IPR011055">
    <property type="entry name" value="Dup_hybrid_motif"/>
</dbReference>
<dbReference type="CDD" id="cd12797">
    <property type="entry name" value="M23_peptidase"/>
    <property type="match status" value="1"/>
</dbReference>
<protein>
    <submittedName>
        <fullName evidence="3">Murein DD-endopeptidase MepM</fullName>
        <ecNumber evidence="3">3.4.24.-</ecNumber>
    </submittedName>
</protein>
<dbReference type="AlphaFoldDB" id="A0A1Y5T6P3"/>
<dbReference type="SUPFAM" id="SSF51261">
    <property type="entry name" value="Duplicated hybrid motif"/>
    <property type="match status" value="1"/>
</dbReference>
<gene>
    <name evidence="3" type="primary">mepM_2</name>
    <name evidence="3" type="ORF">PSA7680_02990</name>
</gene>
<dbReference type="RefSeq" id="WP_085869519.1">
    <property type="nucleotide sequence ID" value="NZ_FWFQ01000024.1"/>
</dbReference>
<keyword evidence="3" id="KW-0378">Hydrolase</keyword>
<evidence type="ECO:0000313" key="3">
    <source>
        <dbReference type="EMBL" id="SLN57150.1"/>
    </source>
</evidence>
<dbReference type="InterPro" id="IPR050570">
    <property type="entry name" value="Cell_wall_metabolism_enzyme"/>
</dbReference>
<dbReference type="GO" id="GO:0004222">
    <property type="term" value="F:metalloendopeptidase activity"/>
    <property type="evidence" value="ECO:0007669"/>
    <property type="project" value="TreeGrafter"/>
</dbReference>
<dbReference type="InterPro" id="IPR016047">
    <property type="entry name" value="M23ase_b-sheet_dom"/>
</dbReference>
<sequence>MRFAAALALLSLATPVAGEIRFRPPLDCAPGAGCYVQNYVDRDPGPGARDFTCGALTYDGHKGTDFALPDDAAMLAGVPVRAAAAGTVTGIRNSMPDIRFSDPAAPPLDGKDCGNGVVLDHGDGWETQYCHMKQGSVSVSLGQEVQAGAQLGLVGLSGRTEFPHVHISIRRNGEHLDPFAPAMAQCSATPPADTLWADPLAYRAGGLISAGFATQVPEYAAIKAGTAAATSIPAGAPALVLWGHAFGTRPGDMLELTITAPDGSLFHEGTATFDRAQAQAFRASGRRASGLQAGTWRGALRLMRGGEVIDSRTLSLRVTP</sequence>
<dbReference type="OrthoDB" id="5489603at2"/>
<keyword evidence="4" id="KW-1185">Reference proteome</keyword>
<feature type="domain" description="M23ase beta-sheet core" evidence="2">
    <location>
        <begin position="60"/>
        <end position="178"/>
    </location>
</feature>
<dbReference type="EC" id="3.4.24.-" evidence="3"/>
<evidence type="ECO:0000256" key="1">
    <source>
        <dbReference type="ARBA" id="ARBA00022729"/>
    </source>
</evidence>
<keyword evidence="1" id="KW-0732">Signal</keyword>
<dbReference type="PANTHER" id="PTHR21666:SF289">
    <property type="entry name" value="L-ALA--D-GLU ENDOPEPTIDASE"/>
    <property type="match status" value="1"/>
</dbReference>
<dbReference type="EMBL" id="FWFQ01000024">
    <property type="protein sequence ID" value="SLN57150.1"/>
    <property type="molecule type" value="Genomic_DNA"/>
</dbReference>
<dbReference type="Gene3D" id="2.70.70.10">
    <property type="entry name" value="Glucose Permease (Domain IIA)"/>
    <property type="match status" value="1"/>
</dbReference>